<proteinExistence type="predicted"/>
<comment type="caution">
    <text evidence="2">The sequence shown here is derived from an EMBL/GenBank/DDBJ whole genome shotgun (WGS) entry which is preliminary data.</text>
</comment>
<evidence type="ECO:0008006" key="4">
    <source>
        <dbReference type="Google" id="ProtNLM"/>
    </source>
</evidence>
<name>A0ABS0ZBQ1_9GAMM</name>
<keyword evidence="1" id="KW-0472">Membrane</keyword>
<evidence type="ECO:0000313" key="2">
    <source>
        <dbReference type="EMBL" id="MBJ7551047.1"/>
    </source>
</evidence>
<dbReference type="EMBL" id="JAEMUH010000008">
    <property type="protein sequence ID" value="MBJ7551047.1"/>
    <property type="molecule type" value="Genomic_DNA"/>
</dbReference>
<dbReference type="RefSeq" id="WP_199462643.1">
    <property type="nucleotide sequence ID" value="NZ_JAEMUH010000008.1"/>
</dbReference>
<keyword evidence="1" id="KW-1133">Transmembrane helix</keyword>
<keyword evidence="3" id="KW-1185">Reference proteome</keyword>
<organism evidence="2 3">
    <name type="scientific">Marinomonas ostreistagni</name>
    <dbReference type="NCBI Taxonomy" id="359209"/>
    <lineage>
        <taxon>Bacteria</taxon>
        <taxon>Pseudomonadati</taxon>
        <taxon>Pseudomonadota</taxon>
        <taxon>Gammaproteobacteria</taxon>
        <taxon>Oceanospirillales</taxon>
        <taxon>Oceanospirillaceae</taxon>
        <taxon>Marinomonas</taxon>
    </lineage>
</organism>
<evidence type="ECO:0000256" key="1">
    <source>
        <dbReference type="SAM" id="Phobius"/>
    </source>
</evidence>
<evidence type="ECO:0000313" key="3">
    <source>
        <dbReference type="Proteomes" id="UP000598488"/>
    </source>
</evidence>
<dbReference type="Proteomes" id="UP000598488">
    <property type="component" value="Unassembled WGS sequence"/>
</dbReference>
<sequence length="93" mass="10368">MPTFTVLQRGDLIRAEQDDSAIESFTVCGYTARGQIEAQTPEQAVSEYVTQYGMGEKPKKPLGLRWIMGVAGVFAIVWFVFVIFFLLPTAFEG</sequence>
<gene>
    <name evidence="2" type="ORF">JHD44_10170</name>
</gene>
<feature type="transmembrane region" description="Helical" evidence="1">
    <location>
        <begin position="66"/>
        <end position="87"/>
    </location>
</feature>
<accession>A0ABS0ZBQ1</accession>
<keyword evidence="1" id="KW-0812">Transmembrane</keyword>
<protein>
    <recommendedName>
        <fullName evidence="4">DUF4178 domain-containing protein</fullName>
    </recommendedName>
</protein>
<reference evidence="2 3" key="1">
    <citation type="submission" date="2020-12" db="EMBL/GenBank/DDBJ databases">
        <title>Comparative genome analysis of fungal antagonists Marinomonas ostreistagni 398 and M. spartinae 468.</title>
        <authorList>
            <person name="Fields J.L."/>
            <person name="Mavrodi O.V."/>
            <person name="Biber P.D."/>
            <person name="Indest K.J."/>
            <person name="Mavrodi D.V."/>
        </authorList>
    </citation>
    <scope>NUCLEOTIDE SEQUENCE [LARGE SCALE GENOMIC DNA]</scope>
    <source>
        <strain evidence="2 3">USM7</strain>
    </source>
</reference>